<protein>
    <recommendedName>
        <fullName evidence="10">Maltose/maltodextrin transport system permease protein MalG</fullName>
    </recommendedName>
</protein>
<organism evidence="13 14">
    <name type="scientific">Celerinatantimonas diazotrophica</name>
    <dbReference type="NCBI Taxonomy" id="412034"/>
    <lineage>
        <taxon>Bacteria</taxon>
        <taxon>Pseudomonadati</taxon>
        <taxon>Pseudomonadota</taxon>
        <taxon>Gammaproteobacteria</taxon>
        <taxon>Celerinatantimonadaceae</taxon>
        <taxon>Celerinatantimonas</taxon>
    </lineage>
</organism>
<dbReference type="InterPro" id="IPR050901">
    <property type="entry name" value="BP-dep_ABC_trans_perm"/>
</dbReference>
<comment type="caution">
    <text evidence="13">The sequence shown here is derived from an EMBL/GenBank/DDBJ whole genome shotgun (WGS) entry which is preliminary data.</text>
</comment>
<keyword evidence="8 11" id="KW-1133">Transmembrane helix</keyword>
<feature type="transmembrane region" description="Helical" evidence="11">
    <location>
        <begin position="75"/>
        <end position="98"/>
    </location>
</feature>
<gene>
    <name evidence="13" type="ORF">EV690_3277</name>
</gene>
<dbReference type="OrthoDB" id="9794684at2"/>
<keyword evidence="6 13" id="KW-0762">Sugar transport</keyword>
<evidence type="ECO:0000259" key="12">
    <source>
        <dbReference type="PROSITE" id="PS50928"/>
    </source>
</evidence>
<evidence type="ECO:0000256" key="7">
    <source>
        <dbReference type="ARBA" id="ARBA00022692"/>
    </source>
</evidence>
<evidence type="ECO:0000256" key="8">
    <source>
        <dbReference type="ARBA" id="ARBA00022989"/>
    </source>
</evidence>
<sequence length="280" mass="30743">MPTPLYKRIFIYLAALLVAISILAPLLWLFLMSVSSAKDLTQIPLHWFPKHWDFSRYKVLLTLAPNSPGSLFLKAMFNSLITATGATLISLLLAIPAAYSFSRFPGRQSWLMASLGMYMVPPVAFILPMYFILQRLGLLNTHWGLILVYCSLILPFLTWMIKNQFDEMPQDIEQAAQLDGLATHAILIKITLPLAKPALGAASLFGWLLAWDEFFYALLFTNNADAKTLPVAIADFMAGRATDDGLIAATGILASVIPLVIAIALQKTLVQGLTDGGTKG</sequence>
<evidence type="ECO:0000256" key="10">
    <source>
        <dbReference type="ARBA" id="ARBA00041109"/>
    </source>
</evidence>
<feature type="transmembrane region" description="Helical" evidence="11">
    <location>
        <begin position="198"/>
        <end position="219"/>
    </location>
</feature>
<evidence type="ECO:0000256" key="11">
    <source>
        <dbReference type="RuleBase" id="RU363032"/>
    </source>
</evidence>
<dbReference type="SUPFAM" id="SSF161098">
    <property type="entry name" value="MetI-like"/>
    <property type="match status" value="1"/>
</dbReference>
<dbReference type="Pfam" id="PF00528">
    <property type="entry name" value="BPD_transp_1"/>
    <property type="match status" value="1"/>
</dbReference>
<reference evidence="13 14" key="1">
    <citation type="submission" date="2019-03" db="EMBL/GenBank/DDBJ databases">
        <title>Genomic Encyclopedia of Type Strains, Phase IV (KMG-IV): sequencing the most valuable type-strain genomes for metagenomic binning, comparative biology and taxonomic classification.</title>
        <authorList>
            <person name="Goeker M."/>
        </authorList>
    </citation>
    <scope>NUCLEOTIDE SEQUENCE [LARGE SCALE GENOMIC DNA]</scope>
    <source>
        <strain evidence="13 14">DSM 18577</strain>
    </source>
</reference>
<accession>A0A4V6NE19</accession>
<evidence type="ECO:0000313" key="13">
    <source>
        <dbReference type="EMBL" id="TCK46691.1"/>
    </source>
</evidence>
<dbReference type="Gene3D" id="1.10.3720.10">
    <property type="entry name" value="MetI-like"/>
    <property type="match status" value="1"/>
</dbReference>
<name>A0A4V6NE19_9GAMM</name>
<keyword evidence="9 11" id="KW-0472">Membrane</keyword>
<feature type="transmembrane region" description="Helical" evidence="11">
    <location>
        <begin position="246"/>
        <end position="265"/>
    </location>
</feature>
<feature type="domain" description="ABC transmembrane type-1" evidence="12">
    <location>
        <begin position="76"/>
        <end position="265"/>
    </location>
</feature>
<comment type="subcellular location">
    <subcellularLocation>
        <location evidence="2 11">Cell membrane</location>
        <topology evidence="2 11">Multi-pass membrane protein</topology>
    </subcellularLocation>
</comment>
<dbReference type="CDD" id="cd06261">
    <property type="entry name" value="TM_PBP2"/>
    <property type="match status" value="1"/>
</dbReference>
<comment type="function">
    <text evidence="1">Part of the ABC transporter complex MalEFGK involved in maltose/maltodextrin import. Probably responsible for the translocation of the substrate across the membrane.</text>
</comment>
<dbReference type="RefSeq" id="WP_131914023.1">
    <property type="nucleotide sequence ID" value="NZ_OU594967.1"/>
</dbReference>
<dbReference type="Proteomes" id="UP000295565">
    <property type="component" value="Unassembled WGS sequence"/>
</dbReference>
<evidence type="ECO:0000256" key="1">
    <source>
        <dbReference type="ARBA" id="ARBA00002264"/>
    </source>
</evidence>
<evidence type="ECO:0000256" key="9">
    <source>
        <dbReference type="ARBA" id="ARBA00023136"/>
    </source>
</evidence>
<dbReference type="AlphaFoldDB" id="A0A4V6NE19"/>
<evidence type="ECO:0000256" key="4">
    <source>
        <dbReference type="ARBA" id="ARBA00022448"/>
    </source>
</evidence>
<keyword evidence="5" id="KW-1003">Cell membrane</keyword>
<dbReference type="GO" id="GO:0055085">
    <property type="term" value="P:transmembrane transport"/>
    <property type="evidence" value="ECO:0007669"/>
    <property type="project" value="InterPro"/>
</dbReference>
<keyword evidence="4 11" id="KW-0813">Transport</keyword>
<dbReference type="PANTHER" id="PTHR32243:SF50">
    <property type="entry name" value="MALTOSE_MALTODEXTRIN TRANSPORT SYSTEM PERMEASE PROTEIN MALG"/>
    <property type="match status" value="1"/>
</dbReference>
<evidence type="ECO:0000256" key="3">
    <source>
        <dbReference type="ARBA" id="ARBA00009047"/>
    </source>
</evidence>
<keyword evidence="7 11" id="KW-0812">Transmembrane</keyword>
<dbReference type="InterPro" id="IPR035906">
    <property type="entry name" value="MetI-like_sf"/>
</dbReference>
<comment type="similarity">
    <text evidence="3">Belongs to the binding-protein-dependent transport system permease family. MalFG subfamily.</text>
</comment>
<dbReference type="PANTHER" id="PTHR32243">
    <property type="entry name" value="MALTOSE TRANSPORT SYSTEM PERMEASE-RELATED"/>
    <property type="match status" value="1"/>
</dbReference>
<keyword evidence="14" id="KW-1185">Reference proteome</keyword>
<evidence type="ECO:0000256" key="6">
    <source>
        <dbReference type="ARBA" id="ARBA00022597"/>
    </source>
</evidence>
<evidence type="ECO:0000256" key="2">
    <source>
        <dbReference type="ARBA" id="ARBA00004651"/>
    </source>
</evidence>
<evidence type="ECO:0000256" key="5">
    <source>
        <dbReference type="ARBA" id="ARBA00022475"/>
    </source>
</evidence>
<dbReference type="PROSITE" id="PS50928">
    <property type="entry name" value="ABC_TM1"/>
    <property type="match status" value="1"/>
</dbReference>
<dbReference type="InterPro" id="IPR000515">
    <property type="entry name" value="MetI-like"/>
</dbReference>
<dbReference type="EMBL" id="SMGD01000017">
    <property type="protein sequence ID" value="TCK46691.1"/>
    <property type="molecule type" value="Genomic_DNA"/>
</dbReference>
<dbReference type="GO" id="GO:0005886">
    <property type="term" value="C:plasma membrane"/>
    <property type="evidence" value="ECO:0007669"/>
    <property type="project" value="UniProtKB-SubCell"/>
</dbReference>
<feature type="transmembrane region" description="Helical" evidence="11">
    <location>
        <begin position="143"/>
        <end position="161"/>
    </location>
</feature>
<evidence type="ECO:0000313" key="14">
    <source>
        <dbReference type="Proteomes" id="UP000295565"/>
    </source>
</evidence>
<proteinExistence type="inferred from homology"/>
<feature type="transmembrane region" description="Helical" evidence="11">
    <location>
        <begin position="110"/>
        <end position="131"/>
    </location>
</feature>
<feature type="transmembrane region" description="Helical" evidence="11">
    <location>
        <begin position="9"/>
        <end position="31"/>
    </location>
</feature>